<dbReference type="Gene3D" id="1.25.40.390">
    <property type="match status" value="1"/>
</dbReference>
<protein>
    <submittedName>
        <fullName evidence="8">RagB/SusD family nutrient uptake outer membrane protein</fullName>
    </submittedName>
</protein>
<keyword evidence="4" id="KW-0472">Membrane</keyword>
<evidence type="ECO:0000259" key="7">
    <source>
        <dbReference type="Pfam" id="PF14322"/>
    </source>
</evidence>
<dbReference type="RefSeq" id="WP_209143764.1">
    <property type="nucleotide sequence ID" value="NZ_JAGHKP010000001.1"/>
</dbReference>
<dbReference type="Proteomes" id="UP000679126">
    <property type="component" value="Unassembled WGS sequence"/>
</dbReference>
<comment type="similarity">
    <text evidence="2">Belongs to the SusD family.</text>
</comment>
<feature type="domain" description="SusD-like N-terminal" evidence="7">
    <location>
        <begin position="107"/>
        <end position="232"/>
    </location>
</feature>
<evidence type="ECO:0000256" key="2">
    <source>
        <dbReference type="ARBA" id="ARBA00006275"/>
    </source>
</evidence>
<keyword evidence="9" id="KW-1185">Reference proteome</keyword>
<feature type="domain" description="RagB/SusD" evidence="6">
    <location>
        <begin position="323"/>
        <end position="642"/>
    </location>
</feature>
<dbReference type="EMBL" id="JAGHKP010000001">
    <property type="protein sequence ID" value="MBO9151501.1"/>
    <property type="molecule type" value="Genomic_DNA"/>
</dbReference>
<reference evidence="9" key="1">
    <citation type="submission" date="2021-03" db="EMBL/GenBank/DDBJ databases">
        <title>Assistant Professor.</title>
        <authorList>
            <person name="Huq M.A."/>
        </authorList>
    </citation>
    <scope>NUCLEOTIDE SEQUENCE [LARGE SCALE GENOMIC DNA]</scope>
    <source>
        <strain evidence="9">MAH-28</strain>
    </source>
</reference>
<proteinExistence type="inferred from homology"/>
<evidence type="ECO:0000256" key="5">
    <source>
        <dbReference type="ARBA" id="ARBA00023237"/>
    </source>
</evidence>
<gene>
    <name evidence="8" type="ORF">J7I43_04730</name>
</gene>
<organism evidence="8 9">
    <name type="scientific">Chitinophaga chungangae</name>
    <dbReference type="NCBI Taxonomy" id="2821488"/>
    <lineage>
        <taxon>Bacteria</taxon>
        <taxon>Pseudomonadati</taxon>
        <taxon>Bacteroidota</taxon>
        <taxon>Chitinophagia</taxon>
        <taxon>Chitinophagales</taxon>
        <taxon>Chitinophagaceae</taxon>
        <taxon>Chitinophaga</taxon>
    </lineage>
</organism>
<evidence type="ECO:0000259" key="6">
    <source>
        <dbReference type="Pfam" id="PF07980"/>
    </source>
</evidence>
<dbReference type="InterPro" id="IPR011990">
    <property type="entry name" value="TPR-like_helical_dom_sf"/>
</dbReference>
<sequence>MKNVFFKMAVFCSVLTGAVSCNKYLDVVPDNIPTIENAFSDRYNAMKFLATCYWGIPKSAGWNENPAMLGAMELIFNRDHRTEGGMQYALGENSAVLAITNYWSSGGTMVRSLYAGMRDCNTFLENIDGVQDVNRYEKERMKAEVKLIKAYLNFYLIQYYGPITPLRKNTSLTESTSGIRVYRETIDECFGYVLELIDEVIASDALPLNIEGKSTELGRFSRPVAYFLRAKVLTYWASPLFNGNADYSGFVNHEGVPFFNQQYNAARWDSAASACKKAIEVCSAAGHRLYTPSDFRAVNSKPTSDTTLLINTLRSSVTQRWNPEIIWANSSYPANWNYQITAITRMEPGTSTPSGYTGTLSVPLSTVEQFYSSKGVPINEDVSYPYSTRYNIREGDEAHNLFIAKGEKTAALNFDREMRFYSTLGFDRGRWYGNTYLVSTEQESPFPKNRFGEYSSVFNPGEYNATGYWPKKLVSMNTTWRDPNSVSEESYPYPEMRFADLLLLCAEALNETKAAPDAEVYRYIDSVRARAGLKGVLDSWSQYSNQPAKPQSKQGMRQIIQQERKIELAAEGVYLWDSNRWKTAMKERNRPIQGWNVNGREAEEYYSVTTVYFQRFTYRDYFAPIPQSELIKNPLLIQNPGW</sequence>
<name>A0ABS3YA14_9BACT</name>
<evidence type="ECO:0000256" key="3">
    <source>
        <dbReference type="ARBA" id="ARBA00022729"/>
    </source>
</evidence>
<evidence type="ECO:0000256" key="1">
    <source>
        <dbReference type="ARBA" id="ARBA00004442"/>
    </source>
</evidence>
<dbReference type="Pfam" id="PF07980">
    <property type="entry name" value="SusD_RagB"/>
    <property type="match status" value="1"/>
</dbReference>
<comment type="caution">
    <text evidence="8">The sequence shown here is derived from an EMBL/GenBank/DDBJ whole genome shotgun (WGS) entry which is preliminary data.</text>
</comment>
<evidence type="ECO:0000313" key="8">
    <source>
        <dbReference type="EMBL" id="MBO9151501.1"/>
    </source>
</evidence>
<evidence type="ECO:0000313" key="9">
    <source>
        <dbReference type="Proteomes" id="UP000679126"/>
    </source>
</evidence>
<dbReference type="SUPFAM" id="SSF48452">
    <property type="entry name" value="TPR-like"/>
    <property type="match status" value="1"/>
</dbReference>
<keyword evidence="3" id="KW-0732">Signal</keyword>
<comment type="subcellular location">
    <subcellularLocation>
        <location evidence="1">Cell outer membrane</location>
    </subcellularLocation>
</comment>
<dbReference type="InterPro" id="IPR033985">
    <property type="entry name" value="SusD-like_N"/>
</dbReference>
<keyword evidence="5" id="KW-0998">Cell outer membrane</keyword>
<dbReference type="Pfam" id="PF14322">
    <property type="entry name" value="SusD-like_3"/>
    <property type="match status" value="1"/>
</dbReference>
<evidence type="ECO:0000256" key="4">
    <source>
        <dbReference type="ARBA" id="ARBA00023136"/>
    </source>
</evidence>
<accession>A0ABS3YA14</accession>
<dbReference type="PROSITE" id="PS51257">
    <property type="entry name" value="PROKAR_LIPOPROTEIN"/>
    <property type="match status" value="1"/>
</dbReference>
<dbReference type="InterPro" id="IPR012944">
    <property type="entry name" value="SusD_RagB_dom"/>
</dbReference>